<protein>
    <recommendedName>
        <fullName evidence="1">ATP-grasp domain-containing protein</fullName>
    </recommendedName>
</protein>
<accession>A0A381TDA2</accession>
<dbReference type="SUPFAM" id="SSF56059">
    <property type="entry name" value="Glutathione synthetase ATP-binding domain-like"/>
    <property type="match status" value="1"/>
</dbReference>
<proteinExistence type="predicted"/>
<dbReference type="PANTHER" id="PTHR21621:SF0">
    <property type="entry name" value="BETA-CITRYLGLUTAMATE SYNTHASE B-RELATED"/>
    <property type="match status" value="1"/>
</dbReference>
<dbReference type="InterPro" id="IPR011761">
    <property type="entry name" value="ATP-grasp"/>
</dbReference>
<name>A0A381TDA2_9ZZZZ</name>
<dbReference type="GO" id="GO:0009432">
    <property type="term" value="P:SOS response"/>
    <property type="evidence" value="ECO:0007669"/>
    <property type="project" value="TreeGrafter"/>
</dbReference>
<dbReference type="PANTHER" id="PTHR21621">
    <property type="entry name" value="RIBOSOMAL PROTEIN S6 MODIFICATION PROTEIN"/>
    <property type="match status" value="1"/>
</dbReference>
<evidence type="ECO:0000259" key="1">
    <source>
        <dbReference type="PROSITE" id="PS50975"/>
    </source>
</evidence>
<dbReference type="GO" id="GO:0018169">
    <property type="term" value="F:ribosomal S6-glutamic acid ligase activity"/>
    <property type="evidence" value="ECO:0007669"/>
    <property type="project" value="TreeGrafter"/>
</dbReference>
<dbReference type="EMBL" id="UINC01004356">
    <property type="protein sequence ID" value="SVA13729.1"/>
    <property type="molecule type" value="Genomic_DNA"/>
</dbReference>
<dbReference type="PROSITE" id="PS50975">
    <property type="entry name" value="ATP_GRASP"/>
    <property type="match status" value="1"/>
</dbReference>
<sequence length="310" mass="35275">MMDTMDKAAKSSGINVHYVDYNGVFLSNKNGKVYINYFPIDDKTGEYKPPNSKGEKIEYAEPIEIDQENTLFLYRDLPADRRHWKDMLQALELRGHFLLNSIECQSICGSKYLTDVYLRNAGLRTPKTVRITHSEDSERAFKELKSDFPVILKLSQGTITGVGVVKIDNMRTLHTTVQMMMMLDKKLPLLVQEFIELDYDIRAMVLHDEVIAVMKRNVIKGADFRSNISLGAEPEKMELTELEKEVSIKASKAVGGILTGVDLIPSKDREKEPPYVLEVNSNPGLTGIEKINKGITAMVFKYFKNRDNWS</sequence>
<evidence type="ECO:0000313" key="2">
    <source>
        <dbReference type="EMBL" id="SVA13729.1"/>
    </source>
</evidence>
<dbReference type="GO" id="GO:0046872">
    <property type="term" value="F:metal ion binding"/>
    <property type="evidence" value="ECO:0007669"/>
    <property type="project" value="InterPro"/>
</dbReference>
<dbReference type="GO" id="GO:0005524">
    <property type="term" value="F:ATP binding"/>
    <property type="evidence" value="ECO:0007669"/>
    <property type="project" value="InterPro"/>
</dbReference>
<dbReference type="Pfam" id="PF08443">
    <property type="entry name" value="RimK"/>
    <property type="match status" value="1"/>
</dbReference>
<dbReference type="InterPro" id="IPR013815">
    <property type="entry name" value="ATP_grasp_subdomain_1"/>
</dbReference>
<dbReference type="AlphaFoldDB" id="A0A381TDA2"/>
<dbReference type="InterPro" id="IPR013651">
    <property type="entry name" value="ATP-grasp_RimK-type"/>
</dbReference>
<dbReference type="Gene3D" id="3.30.470.20">
    <property type="entry name" value="ATP-grasp fold, B domain"/>
    <property type="match status" value="1"/>
</dbReference>
<feature type="domain" description="ATP-grasp" evidence="1">
    <location>
        <begin position="115"/>
        <end position="308"/>
    </location>
</feature>
<dbReference type="Gene3D" id="3.30.1490.20">
    <property type="entry name" value="ATP-grasp fold, A domain"/>
    <property type="match status" value="1"/>
</dbReference>
<gene>
    <name evidence="2" type="ORF">METZ01_LOCUS66583</name>
</gene>
<reference evidence="2" key="1">
    <citation type="submission" date="2018-05" db="EMBL/GenBank/DDBJ databases">
        <authorList>
            <person name="Lanie J.A."/>
            <person name="Ng W.-L."/>
            <person name="Kazmierczak K.M."/>
            <person name="Andrzejewski T.M."/>
            <person name="Davidsen T.M."/>
            <person name="Wayne K.J."/>
            <person name="Tettelin H."/>
            <person name="Glass J.I."/>
            <person name="Rusch D."/>
            <person name="Podicherti R."/>
            <person name="Tsui H.-C.T."/>
            <person name="Winkler M.E."/>
        </authorList>
    </citation>
    <scope>NUCLEOTIDE SEQUENCE</scope>
</reference>
<dbReference type="GO" id="GO:0005737">
    <property type="term" value="C:cytoplasm"/>
    <property type="evidence" value="ECO:0007669"/>
    <property type="project" value="TreeGrafter"/>
</dbReference>
<organism evidence="2">
    <name type="scientific">marine metagenome</name>
    <dbReference type="NCBI Taxonomy" id="408172"/>
    <lineage>
        <taxon>unclassified sequences</taxon>
        <taxon>metagenomes</taxon>
        <taxon>ecological metagenomes</taxon>
    </lineage>
</organism>